<dbReference type="PROSITE" id="PS50850">
    <property type="entry name" value="MFS"/>
    <property type="match status" value="1"/>
</dbReference>
<dbReference type="SUPFAM" id="SSF103473">
    <property type="entry name" value="MFS general substrate transporter"/>
    <property type="match status" value="1"/>
</dbReference>
<dbReference type="CDD" id="cd17321">
    <property type="entry name" value="MFS_MMR_MDR_like"/>
    <property type="match status" value="1"/>
</dbReference>
<dbReference type="Gene3D" id="1.20.1720.10">
    <property type="entry name" value="Multidrug resistance protein D"/>
    <property type="match status" value="1"/>
</dbReference>
<feature type="transmembrane region" description="Helical" evidence="7">
    <location>
        <begin position="34"/>
        <end position="57"/>
    </location>
</feature>
<feature type="transmembrane region" description="Helical" evidence="7">
    <location>
        <begin position="105"/>
        <end position="126"/>
    </location>
</feature>
<name>A0ABS5KLU9_9ACTN</name>
<feature type="transmembrane region" description="Helical" evidence="7">
    <location>
        <begin position="190"/>
        <end position="210"/>
    </location>
</feature>
<evidence type="ECO:0000313" key="9">
    <source>
        <dbReference type="EMBL" id="MBS2547024.1"/>
    </source>
</evidence>
<comment type="subcellular location">
    <subcellularLocation>
        <location evidence="1">Cell membrane</location>
        <topology evidence="1">Multi-pass membrane protein</topology>
    </subcellularLocation>
</comment>
<feature type="transmembrane region" description="Helical" evidence="7">
    <location>
        <begin position="319"/>
        <end position="341"/>
    </location>
</feature>
<keyword evidence="3 7" id="KW-0812">Transmembrane</keyword>
<evidence type="ECO:0000256" key="7">
    <source>
        <dbReference type="SAM" id="Phobius"/>
    </source>
</evidence>
<evidence type="ECO:0000256" key="5">
    <source>
        <dbReference type="ARBA" id="ARBA00023136"/>
    </source>
</evidence>
<dbReference type="Pfam" id="PF07690">
    <property type="entry name" value="MFS_1"/>
    <property type="match status" value="1"/>
</dbReference>
<gene>
    <name evidence="9" type="ORF">KGQ19_09090</name>
</gene>
<feature type="transmembrane region" description="Helical" evidence="7">
    <location>
        <begin position="163"/>
        <end position="184"/>
    </location>
</feature>
<dbReference type="RefSeq" id="WP_212008627.1">
    <property type="nucleotide sequence ID" value="NZ_JAAFYZ010000021.1"/>
</dbReference>
<feature type="transmembrane region" description="Helical" evidence="7">
    <location>
        <begin position="132"/>
        <end position="151"/>
    </location>
</feature>
<sequence>MALIDEAAPKNTGDTVTGPTARPEPTPASPRAKAAFAGIVAGNFMVLLDATILNVALPDVKTHLHASAAALPWTVDAYTVVFAGLMLASGAIADRFGARKVYQSAVALFGLISLLCALAPNAAGLIAGRALLGAAAAGMVPASLALLAGLYPDAKERTKAIGAWAALSGIGLAVGPVLGGALVAAGGWRLVFVVNPPLALASWFLVRGLSSHRSEHRKKFDIPGLVLFTVALSALTYGLVDAGTEGWGRPAPLTALGLAVLAAVAVAFVERRAQTPVLPPELLRLGRVRNNLVTAVSANYIFYGLLYSLTLWLEQTRHLSAAMTGVAFLPMMVPMCFLPLLTSRLAHRFGARPMVMVAMVANIAVGALLSTVGAHTSLAVVILAQVLMALATTMTIPSITADMAVATPRALAATGQGALNAARQTGSALGVAILGTLSGMHAAGIAMAVGALVTLVLTGLTRRGA</sequence>
<evidence type="ECO:0000256" key="3">
    <source>
        <dbReference type="ARBA" id="ARBA00022692"/>
    </source>
</evidence>
<keyword evidence="10" id="KW-1185">Reference proteome</keyword>
<dbReference type="InterPro" id="IPR011701">
    <property type="entry name" value="MFS"/>
</dbReference>
<evidence type="ECO:0000256" key="4">
    <source>
        <dbReference type="ARBA" id="ARBA00022989"/>
    </source>
</evidence>
<feature type="transmembrane region" description="Helical" evidence="7">
    <location>
        <begin position="252"/>
        <end position="269"/>
    </location>
</feature>
<proteinExistence type="predicted"/>
<dbReference type="InterPro" id="IPR036259">
    <property type="entry name" value="MFS_trans_sf"/>
</dbReference>
<dbReference type="PANTHER" id="PTHR42718">
    <property type="entry name" value="MAJOR FACILITATOR SUPERFAMILY MULTIDRUG TRANSPORTER MFSC"/>
    <property type="match status" value="1"/>
</dbReference>
<evidence type="ECO:0000259" key="8">
    <source>
        <dbReference type="PROSITE" id="PS50850"/>
    </source>
</evidence>
<evidence type="ECO:0000256" key="1">
    <source>
        <dbReference type="ARBA" id="ARBA00004651"/>
    </source>
</evidence>
<dbReference type="InterPro" id="IPR020846">
    <property type="entry name" value="MFS_dom"/>
</dbReference>
<protein>
    <submittedName>
        <fullName evidence="9">MFS transporter</fullName>
    </submittedName>
</protein>
<feature type="region of interest" description="Disordered" evidence="6">
    <location>
        <begin position="1"/>
        <end position="29"/>
    </location>
</feature>
<feature type="transmembrane region" description="Helical" evidence="7">
    <location>
        <begin position="222"/>
        <end position="240"/>
    </location>
</feature>
<accession>A0ABS5KLU9</accession>
<evidence type="ECO:0000256" key="2">
    <source>
        <dbReference type="ARBA" id="ARBA00022448"/>
    </source>
</evidence>
<evidence type="ECO:0000256" key="6">
    <source>
        <dbReference type="SAM" id="MobiDB-lite"/>
    </source>
</evidence>
<feature type="transmembrane region" description="Helical" evidence="7">
    <location>
        <begin position="77"/>
        <end position="93"/>
    </location>
</feature>
<comment type="caution">
    <text evidence="9">The sequence shown here is derived from an EMBL/GenBank/DDBJ whole genome shotgun (WGS) entry which is preliminary data.</text>
</comment>
<keyword evidence="4 7" id="KW-1133">Transmembrane helix</keyword>
<feature type="transmembrane region" description="Helical" evidence="7">
    <location>
        <begin position="290"/>
        <end position="313"/>
    </location>
</feature>
<dbReference type="PANTHER" id="PTHR42718:SF9">
    <property type="entry name" value="MAJOR FACILITATOR SUPERFAMILY MULTIDRUG TRANSPORTER MFSC"/>
    <property type="match status" value="1"/>
</dbReference>
<feature type="domain" description="Major facilitator superfamily (MFS) profile" evidence="8">
    <location>
        <begin position="35"/>
        <end position="462"/>
    </location>
</feature>
<keyword evidence="5 7" id="KW-0472">Membrane</keyword>
<feature type="transmembrane region" description="Helical" evidence="7">
    <location>
        <begin position="429"/>
        <end position="457"/>
    </location>
</feature>
<dbReference type="Gene3D" id="1.20.1250.20">
    <property type="entry name" value="MFS general substrate transporter like domains"/>
    <property type="match status" value="1"/>
</dbReference>
<dbReference type="PRINTS" id="PR01036">
    <property type="entry name" value="TCRTETB"/>
</dbReference>
<keyword evidence="2" id="KW-0813">Transport</keyword>
<organism evidence="9 10">
    <name type="scientific">Catenulispora pinistramenti</name>
    <dbReference type="NCBI Taxonomy" id="2705254"/>
    <lineage>
        <taxon>Bacteria</taxon>
        <taxon>Bacillati</taxon>
        <taxon>Actinomycetota</taxon>
        <taxon>Actinomycetes</taxon>
        <taxon>Catenulisporales</taxon>
        <taxon>Catenulisporaceae</taxon>
        <taxon>Catenulispora</taxon>
    </lineage>
</organism>
<evidence type="ECO:0000313" key="10">
    <source>
        <dbReference type="Proteomes" id="UP000730482"/>
    </source>
</evidence>
<dbReference type="EMBL" id="JAAFYZ010000021">
    <property type="protein sequence ID" value="MBS2547024.1"/>
    <property type="molecule type" value="Genomic_DNA"/>
</dbReference>
<reference evidence="9 10" key="1">
    <citation type="submission" date="2020-02" db="EMBL/GenBank/DDBJ databases">
        <title>Acidophilic actinobacteria isolated from forest soil.</title>
        <authorList>
            <person name="Golinska P."/>
        </authorList>
    </citation>
    <scope>NUCLEOTIDE SEQUENCE [LARGE SCALE GENOMIC DNA]</scope>
    <source>
        <strain evidence="9 10">NL8</strain>
    </source>
</reference>
<dbReference type="Proteomes" id="UP000730482">
    <property type="component" value="Unassembled WGS sequence"/>
</dbReference>